<keyword evidence="3" id="KW-0479">Metal-binding</keyword>
<dbReference type="AlphaFoldDB" id="A0A543KFF8"/>
<dbReference type="SUPFAM" id="SSF51556">
    <property type="entry name" value="Metallo-dependent hydrolases"/>
    <property type="match status" value="1"/>
</dbReference>
<protein>
    <submittedName>
        <fullName evidence="7">Dihydropyrimidinase</fullName>
    </submittedName>
</protein>
<dbReference type="FunFam" id="3.20.20.140:FF:000174">
    <property type="entry name" value="Dihydropyrimidinase-related protein 2"/>
    <property type="match status" value="1"/>
</dbReference>
<dbReference type="EMBL" id="VFPT01000001">
    <property type="protein sequence ID" value="TQM93804.1"/>
    <property type="molecule type" value="Genomic_DNA"/>
</dbReference>
<dbReference type="PANTHER" id="PTHR11647">
    <property type="entry name" value="HYDRANTOINASE/DIHYDROPYRIMIDINASE FAMILY MEMBER"/>
    <property type="match status" value="1"/>
</dbReference>
<dbReference type="PANTHER" id="PTHR11647:SF1">
    <property type="entry name" value="COLLAPSIN RESPONSE MEDIATOR PROTEIN"/>
    <property type="match status" value="1"/>
</dbReference>
<evidence type="ECO:0000256" key="1">
    <source>
        <dbReference type="ARBA" id="ARBA00001947"/>
    </source>
</evidence>
<dbReference type="Proteomes" id="UP000320582">
    <property type="component" value="Unassembled WGS sequence"/>
</dbReference>
<evidence type="ECO:0000256" key="3">
    <source>
        <dbReference type="ARBA" id="ARBA00022723"/>
    </source>
</evidence>
<evidence type="ECO:0000256" key="4">
    <source>
        <dbReference type="ARBA" id="ARBA00022801"/>
    </source>
</evidence>
<dbReference type="InterPro" id="IPR050378">
    <property type="entry name" value="Metallo-dep_Hydrolases_sf"/>
</dbReference>
<comment type="cofactor">
    <cofactor evidence="1">
        <name>Zn(2+)</name>
        <dbReference type="ChEBI" id="CHEBI:29105"/>
    </cofactor>
</comment>
<dbReference type="GO" id="GO:0016812">
    <property type="term" value="F:hydrolase activity, acting on carbon-nitrogen (but not peptide) bonds, in cyclic amides"/>
    <property type="evidence" value="ECO:0007669"/>
    <property type="project" value="TreeGrafter"/>
</dbReference>
<feature type="domain" description="Amidohydrolase-related" evidence="6">
    <location>
        <begin position="49"/>
        <end position="438"/>
    </location>
</feature>
<dbReference type="CDD" id="cd01314">
    <property type="entry name" value="D-HYD"/>
    <property type="match status" value="1"/>
</dbReference>
<sequence>MLDLIIRNGTIATASEQFRADIGVKSGKIAALGHDLGPAHDVIDAAGKFVLPGGIDSHVHIAQPSGPGLETADDFDTATLSALFGGNTTVMSFCLQQKGESLTKAVADYHARAQGKLYTDVAFHLIVSDPTPEVLEQELPELIARGYRSVKVFMTYENLRLNDAQLLSTMAAAKDGGAVVMVHAENEDVIAFLSEQHRRAGLNAPHGHATSRPVASEREATHRAMTLADIADVPVVIVHVSNGPTIEEIARARHRGQRVVAETCPQYLFLTEDDLLRDGWEGAKFVCSPPPRDKAAQDACWRGLETGLFDLFSSDHCPFMFARDKLSAQARASYRHIPNGIPGVETRLPLLFSEGVCKSRIDLCRFVGLTATNHARTYGLLPRKGTVAIGADADLAVWNPQTQWTIANSALHGASDYSPYEGMRVQGRPETVILRGKVMIRDGALQGTSEDGTYLDRSTEERGPTLATGAATDFEMQVRAPKRGVVHAR</sequence>
<dbReference type="InterPro" id="IPR006680">
    <property type="entry name" value="Amidohydro-rel"/>
</dbReference>
<keyword evidence="4" id="KW-0378">Hydrolase</keyword>
<evidence type="ECO:0000256" key="5">
    <source>
        <dbReference type="PIRSR" id="PIRSR611778-50"/>
    </source>
</evidence>
<comment type="PTM">
    <text evidence="5">Carbamylation allows a single lysine to coordinate two divalent metal cations.</text>
</comment>
<dbReference type="GO" id="GO:0046872">
    <property type="term" value="F:metal ion binding"/>
    <property type="evidence" value="ECO:0007669"/>
    <property type="project" value="UniProtKB-KW"/>
</dbReference>
<comment type="caution">
    <text evidence="7">The sequence shown here is derived from an EMBL/GenBank/DDBJ whole genome shotgun (WGS) entry which is preliminary data.</text>
</comment>
<evidence type="ECO:0000313" key="8">
    <source>
        <dbReference type="Proteomes" id="UP000320582"/>
    </source>
</evidence>
<dbReference type="NCBIfam" id="TIGR02033">
    <property type="entry name" value="D-hydantoinase"/>
    <property type="match status" value="1"/>
</dbReference>
<dbReference type="SUPFAM" id="SSF51338">
    <property type="entry name" value="Composite domain of metallo-dependent hydrolases"/>
    <property type="match status" value="1"/>
</dbReference>
<keyword evidence="8" id="KW-1185">Reference proteome</keyword>
<gene>
    <name evidence="7" type="ORF">BD293_2454</name>
</gene>
<dbReference type="InterPro" id="IPR032466">
    <property type="entry name" value="Metal_Hydrolase"/>
</dbReference>
<evidence type="ECO:0000313" key="7">
    <source>
        <dbReference type="EMBL" id="TQM93804.1"/>
    </source>
</evidence>
<organism evidence="7 8">
    <name type="scientific">Roseinatronobacter monicus</name>
    <dbReference type="NCBI Taxonomy" id="393481"/>
    <lineage>
        <taxon>Bacteria</taxon>
        <taxon>Pseudomonadati</taxon>
        <taxon>Pseudomonadota</taxon>
        <taxon>Alphaproteobacteria</taxon>
        <taxon>Rhodobacterales</taxon>
        <taxon>Paracoccaceae</taxon>
        <taxon>Roseinatronobacter</taxon>
    </lineage>
</organism>
<feature type="modified residue" description="N6-carboxylysine" evidence="5">
    <location>
        <position position="151"/>
    </location>
</feature>
<name>A0A543KFF8_9RHOB</name>
<reference evidence="7 8" key="1">
    <citation type="submission" date="2019-06" db="EMBL/GenBank/DDBJ databases">
        <title>Genomic Encyclopedia of Archaeal and Bacterial Type Strains, Phase II (KMG-II): from individual species to whole genera.</title>
        <authorList>
            <person name="Goeker M."/>
        </authorList>
    </citation>
    <scope>NUCLEOTIDE SEQUENCE [LARGE SCALE GENOMIC DNA]</scope>
    <source>
        <strain evidence="7 8">DSM 18423</strain>
    </source>
</reference>
<dbReference type="NCBIfam" id="NF009941">
    <property type="entry name" value="PRK13404.1"/>
    <property type="match status" value="1"/>
</dbReference>
<evidence type="ECO:0000259" key="6">
    <source>
        <dbReference type="Pfam" id="PF01979"/>
    </source>
</evidence>
<accession>A0A543KFF8</accession>
<dbReference type="RefSeq" id="WP_142082021.1">
    <property type="nucleotide sequence ID" value="NZ_VFPT01000001.1"/>
</dbReference>
<dbReference type="InterPro" id="IPR011059">
    <property type="entry name" value="Metal-dep_hydrolase_composite"/>
</dbReference>
<comment type="similarity">
    <text evidence="2">Belongs to the metallo-dependent hydrolases superfamily. Hydantoinase/dihydropyrimidinase family.</text>
</comment>
<evidence type="ECO:0000256" key="2">
    <source>
        <dbReference type="ARBA" id="ARBA00008829"/>
    </source>
</evidence>
<proteinExistence type="inferred from homology"/>
<dbReference type="InterPro" id="IPR011778">
    <property type="entry name" value="Hydantoinase/dihydroPyrase"/>
</dbReference>
<dbReference type="OrthoDB" id="9775759at2"/>
<dbReference type="Pfam" id="PF01979">
    <property type="entry name" value="Amidohydro_1"/>
    <property type="match status" value="1"/>
</dbReference>
<dbReference type="Gene3D" id="2.30.40.10">
    <property type="entry name" value="Urease, subunit C, domain 1"/>
    <property type="match status" value="1"/>
</dbReference>
<dbReference type="GO" id="GO:0005829">
    <property type="term" value="C:cytosol"/>
    <property type="evidence" value="ECO:0007669"/>
    <property type="project" value="TreeGrafter"/>
</dbReference>
<dbReference type="Gene3D" id="3.20.20.140">
    <property type="entry name" value="Metal-dependent hydrolases"/>
    <property type="match status" value="1"/>
</dbReference>